<evidence type="ECO:0000313" key="1">
    <source>
        <dbReference type="EMBL" id="KRX47161.1"/>
    </source>
</evidence>
<proteinExistence type="predicted"/>
<organism evidence="1 2">
    <name type="scientific">Trichinella murrelli</name>
    <dbReference type="NCBI Taxonomy" id="144512"/>
    <lineage>
        <taxon>Eukaryota</taxon>
        <taxon>Metazoa</taxon>
        <taxon>Ecdysozoa</taxon>
        <taxon>Nematoda</taxon>
        <taxon>Enoplea</taxon>
        <taxon>Dorylaimia</taxon>
        <taxon>Trichinellida</taxon>
        <taxon>Trichinellidae</taxon>
        <taxon>Trichinella</taxon>
    </lineage>
</organism>
<dbReference type="EMBL" id="JYDJ01000047">
    <property type="protein sequence ID" value="KRX47161.1"/>
    <property type="molecule type" value="Genomic_DNA"/>
</dbReference>
<dbReference type="Proteomes" id="UP000055048">
    <property type="component" value="Unassembled WGS sequence"/>
</dbReference>
<keyword evidence="2" id="KW-1185">Reference proteome</keyword>
<dbReference type="AlphaFoldDB" id="A0A0V0U7E3"/>
<sequence length="104" mass="12148">MNDTRNSVVYKCCYNFYLQTTVVMETEQTLRGSNKILKLLYLQINRCPNEHCRFFDRSEAAIPSLLHHFKILTSIQSINCRLINSPSSSMQLLYHACIESHYAK</sequence>
<comment type="caution">
    <text evidence="1">The sequence shown here is derived from an EMBL/GenBank/DDBJ whole genome shotgun (WGS) entry which is preliminary data.</text>
</comment>
<reference evidence="1 2" key="1">
    <citation type="submission" date="2015-01" db="EMBL/GenBank/DDBJ databases">
        <title>Evolution of Trichinella species and genotypes.</title>
        <authorList>
            <person name="Korhonen P.K."/>
            <person name="Edoardo P."/>
            <person name="Giuseppe L.R."/>
            <person name="Gasser R.B."/>
        </authorList>
    </citation>
    <scope>NUCLEOTIDE SEQUENCE [LARGE SCALE GENOMIC DNA]</scope>
    <source>
        <strain evidence="1">ISS417</strain>
    </source>
</reference>
<feature type="non-terminal residue" evidence="1">
    <location>
        <position position="104"/>
    </location>
</feature>
<protein>
    <submittedName>
        <fullName evidence="1">Uncharacterized protein</fullName>
    </submittedName>
</protein>
<name>A0A0V0U7E3_9BILA</name>
<gene>
    <name evidence="1" type="ORF">T05_13272</name>
</gene>
<accession>A0A0V0U7E3</accession>
<evidence type="ECO:0000313" key="2">
    <source>
        <dbReference type="Proteomes" id="UP000055048"/>
    </source>
</evidence>